<evidence type="ECO:0000256" key="5">
    <source>
        <dbReference type="SAM" id="Phobius"/>
    </source>
</evidence>
<organism evidence="7 8">
    <name type="scientific">Bos mutus</name>
    <name type="common">wild yak</name>
    <dbReference type="NCBI Taxonomy" id="72004"/>
    <lineage>
        <taxon>Eukaryota</taxon>
        <taxon>Metazoa</taxon>
        <taxon>Chordata</taxon>
        <taxon>Craniata</taxon>
        <taxon>Vertebrata</taxon>
        <taxon>Euteleostomi</taxon>
        <taxon>Mammalia</taxon>
        <taxon>Eutheria</taxon>
        <taxon>Laurasiatheria</taxon>
        <taxon>Artiodactyla</taxon>
        <taxon>Ruminantia</taxon>
        <taxon>Pecora</taxon>
        <taxon>Bovidae</taxon>
        <taxon>Bovinae</taxon>
        <taxon>Bos</taxon>
    </lineage>
</organism>
<keyword evidence="5" id="KW-0472">Membrane</keyword>
<proteinExistence type="inferred from homology"/>
<evidence type="ECO:0000256" key="4">
    <source>
        <dbReference type="SAM" id="MobiDB-lite"/>
    </source>
</evidence>
<comment type="similarity">
    <text evidence="1">Belongs to the TRAFAC class TrmE-Era-EngA-EngB-Septin-like GTPase superfamily. AIG1/Toc34/Toc159-like paraseptin GTPase family. IAN subfamily.</text>
</comment>
<dbReference type="Gene3D" id="3.40.50.300">
    <property type="entry name" value="P-loop containing nucleotide triphosphate hydrolases"/>
    <property type="match status" value="1"/>
</dbReference>
<dbReference type="AlphaFoldDB" id="L8HXY6"/>
<feature type="domain" description="AIG1-type G" evidence="6">
    <location>
        <begin position="78"/>
        <end position="278"/>
    </location>
</feature>
<accession>L8HXY6</accession>
<dbReference type="FunFam" id="3.40.50.300:FF:000366">
    <property type="entry name" value="GTPase, IMAP family member 2"/>
    <property type="match status" value="1"/>
</dbReference>
<feature type="transmembrane region" description="Helical" evidence="5">
    <location>
        <begin position="335"/>
        <end position="354"/>
    </location>
</feature>
<dbReference type="Pfam" id="PF04548">
    <property type="entry name" value="AIG1"/>
    <property type="match status" value="1"/>
</dbReference>
<keyword evidence="5" id="KW-0812">Transmembrane</keyword>
<evidence type="ECO:0000313" key="7">
    <source>
        <dbReference type="EMBL" id="ELR48696.1"/>
    </source>
</evidence>
<evidence type="ECO:0000256" key="2">
    <source>
        <dbReference type="ARBA" id="ARBA00022741"/>
    </source>
</evidence>
<evidence type="ECO:0000256" key="1">
    <source>
        <dbReference type="ARBA" id="ARBA00008535"/>
    </source>
</evidence>
<dbReference type="GO" id="GO:0005525">
    <property type="term" value="F:GTP binding"/>
    <property type="evidence" value="ECO:0007669"/>
    <property type="project" value="UniProtKB-KW"/>
</dbReference>
<keyword evidence="5" id="KW-1133">Transmembrane helix</keyword>
<evidence type="ECO:0000256" key="3">
    <source>
        <dbReference type="ARBA" id="ARBA00023134"/>
    </source>
</evidence>
<dbReference type="InterPro" id="IPR006703">
    <property type="entry name" value="G_AIG1"/>
</dbReference>
<feature type="region of interest" description="Disordered" evidence="4">
    <location>
        <begin position="1"/>
        <end position="21"/>
    </location>
</feature>
<dbReference type="InterPro" id="IPR045058">
    <property type="entry name" value="GIMA/IAN/Toc"/>
</dbReference>
<evidence type="ECO:0000313" key="8">
    <source>
        <dbReference type="Proteomes" id="UP000011080"/>
    </source>
</evidence>
<dbReference type="PROSITE" id="PS51720">
    <property type="entry name" value="G_AIG1"/>
    <property type="match status" value="1"/>
</dbReference>
<dbReference type="PANTHER" id="PTHR10903:SF69">
    <property type="entry name" value="GTPASE IMAP FAMILY MEMBER 5"/>
    <property type="match status" value="1"/>
</dbReference>
<dbReference type="PANTHER" id="PTHR10903">
    <property type="entry name" value="GTPASE, IMAP FAMILY MEMBER-RELATED"/>
    <property type="match status" value="1"/>
</dbReference>
<protein>
    <recommendedName>
        <fullName evidence="6">AIG1-type G domain-containing protein</fullName>
    </recommendedName>
</protein>
<dbReference type="EMBL" id="JH882622">
    <property type="protein sequence ID" value="ELR48696.1"/>
    <property type="molecule type" value="Genomic_DNA"/>
</dbReference>
<reference evidence="7 8" key="1">
    <citation type="journal article" date="2012" name="Nat. Genet.">
        <title>The yak genome and adaptation to life at high altitude.</title>
        <authorList>
            <person name="Qiu Q."/>
            <person name="Zhang G."/>
            <person name="Ma T."/>
            <person name="Qian W."/>
            <person name="Wang J."/>
            <person name="Ye Z."/>
            <person name="Cao C."/>
            <person name="Hu Q."/>
            <person name="Kim J."/>
            <person name="Larkin D.M."/>
            <person name="Auvil L."/>
            <person name="Capitanu B."/>
            <person name="Ma J."/>
            <person name="Lewin H.A."/>
            <person name="Qian X."/>
            <person name="Lang Y."/>
            <person name="Zhou R."/>
            <person name="Wang L."/>
            <person name="Wang K."/>
            <person name="Xia J."/>
            <person name="Liao S."/>
            <person name="Pan S."/>
            <person name="Lu X."/>
            <person name="Hou H."/>
            <person name="Wang Y."/>
            <person name="Zang X."/>
            <person name="Yin Y."/>
            <person name="Ma H."/>
            <person name="Zhang J."/>
            <person name="Wang Z."/>
            <person name="Zhang Y."/>
            <person name="Zhang D."/>
            <person name="Yonezawa T."/>
            <person name="Hasegawa M."/>
            <person name="Zhong Y."/>
            <person name="Liu W."/>
            <person name="Zhang Y."/>
            <person name="Huang Z."/>
            <person name="Zhang S."/>
            <person name="Long R."/>
            <person name="Yang H."/>
            <person name="Wang J."/>
            <person name="Lenstra J.A."/>
            <person name="Cooper D.N."/>
            <person name="Wu Y."/>
            <person name="Wang J."/>
            <person name="Shi P."/>
            <person name="Wang J."/>
            <person name="Liu J."/>
        </authorList>
    </citation>
    <scope>NUCLEOTIDE SEQUENCE [LARGE SCALE GENOMIC DNA]</scope>
    <source>
        <strain evidence="8">yakQH1</strain>
    </source>
</reference>
<sequence length="358" mass="40329">MEALQRSRYGTMAEGKKPSKFSSTLDTRRQLLSSLLHSLTSKTETEEKPSYFKLQEEKAAITFFIFPTVITPYTPEYDTLTCVVMYGKCGNRTSSQKIEHQGFEPSSSLRIILVGKTGSGESATRNSILSQPMFESKLGAQSDQEVYENIGACYLLSVPGPHVLLLVTQLGHFTKQDAVAVTRVKEVFGAGAERYMVILFPHKEDWAGGSLDEYMANTDNLRLRSLVQKCRRRYCAFNNWASGDEQRGQLAQLMAVIEGLEREHQSAFLTNELFFDAQMLLQMGGGAHGEGQRRYLDKVRLQVAKQKQDLKEAERNSAFKALLRLKAWIVSHAKIFVLVLCLLIFLAIVISLYSTHQH</sequence>
<dbReference type="Proteomes" id="UP000011080">
    <property type="component" value="Unassembled WGS sequence"/>
</dbReference>
<name>L8HXY6_9CETA</name>
<keyword evidence="2" id="KW-0547">Nucleotide-binding</keyword>
<evidence type="ECO:0000259" key="6">
    <source>
        <dbReference type="PROSITE" id="PS51720"/>
    </source>
</evidence>
<gene>
    <name evidence="7" type="ORF">M91_21219</name>
</gene>
<keyword evidence="3" id="KW-0342">GTP-binding</keyword>
<dbReference type="InterPro" id="IPR027417">
    <property type="entry name" value="P-loop_NTPase"/>
</dbReference>